<reference evidence="2 3" key="2">
    <citation type="submission" date="2012-06" db="EMBL/GenBank/DDBJ databases">
        <authorList>
            <person name="Fiebig A."/>
        </authorList>
    </citation>
    <scope>NUCLEOTIDE SEQUENCE [LARGE SCALE GENOMIC DNA]</scope>
    <source>
        <strain evidence="2 3">DFL-43</strain>
    </source>
</reference>
<gene>
    <name evidence="2" type="ORF">HPDFL43_07539</name>
</gene>
<reference evidence="2 3" key="1">
    <citation type="submission" date="2007-10" db="EMBL/GenBank/DDBJ databases">
        <authorList>
            <person name="Wagner-Dobler I."/>
            <person name="Ferriera S."/>
            <person name="Johnson J."/>
            <person name="Kravitz S."/>
            <person name="Beeson K."/>
            <person name="Sutton G."/>
            <person name="Rogers Y.-H."/>
            <person name="Friedman R."/>
            <person name="Frazier M."/>
            <person name="Venter J.C."/>
        </authorList>
    </citation>
    <scope>NUCLEOTIDE SEQUENCE [LARGE SCALE GENOMIC DNA]</scope>
    <source>
        <strain evidence="2 3">DFL-43</strain>
    </source>
</reference>
<dbReference type="EMBL" id="ABIA03000002">
    <property type="protein sequence ID" value="EDQ32783.1"/>
    <property type="molecule type" value="Genomic_DNA"/>
</dbReference>
<dbReference type="RefSeq" id="WP_007197291.1">
    <property type="nucleotide sequence ID" value="NZ_CM002917.1"/>
</dbReference>
<dbReference type="PROSITE" id="PS51186">
    <property type="entry name" value="GNAT"/>
    <property type="match status" value="1"/>
</dbReference>
<dbReference type="SUPFAM" id="SSF55729">
    <property type="entry name" value="Acyl-CoA N-acyltransferases (Nat)"/>
    <property type="match status" value="1"/>
</dbReference>
<sequence length="198" mass="20863">MHIRPATRADSADIAILDDIASSGLASHVLESGVRDGKYDRPLEFGRDGYAFIDGPYSWKNVLIAETADGIAGMSLSFELTGGLGDSGLPDPVLEPLEGLKAQAVGTRLIDSVAVYTRFRGQGIGRALVEAELARATGPSSIMTDSANARALSLYQSLGFEEQARAPLVAFSPNQTATQWVLLTRPAVYVCGAPASAH</sequence>
<dbReference type="InterPro" id="IPR016181">
    <property type="entry name" value="Acyl_CoA_acyltransferase"/>
</dbReference>
<accession>A9D8S6</accession>
<dbReference type="InterPro" id="IPR000182">
    <property type="entry name" value="GNAT_dom"/>
</dbReference>
<feature type="domain" description="N-acetyltransferase" evidence="1">
    <location>
        <begin position="1"/>
        <end position="186"/>
    </location>
</feature>
<evidence type="ECO:0000313" key="3">
    <source>
        <dbReference type="Proteomes" id="UP000004291"/>
    </source>
</evidence>
<dbReference type="Gene3D" id="3.40.630.30">
    <property type="match status" value="1"/>
</dbReference>
<dbReference type="GO" id="GO:0016747">
    <property type="term" value="F:acyltransferase activity, transferring groups other than amino-acyl groups"/>
    <property type="evidence" value="ECO:0007669"/>
    <property type="project" value="InterPro"/>
</dbReference>
<dbReference type="eggNOG" id="COG0456">
    <property type="taxonomic scope" value="Bacteria"/>
</dbReference>
<protein>
    <submittedName>
        <fullName evidence="2">Acetyltransferase</fullName>
    </submittedName>
</protein>
<dbReference type="HOGENOM" id="CLU_087235_0_1_5"/>
<dbReference type="STRING" id="411684.HPDFL43_07539"/>
<proteinExistence type="predicted"/>
<evidence type="ECO:0000259" key="1">
    <source>
        <dbReference type="PROSITE" id="PS51186"/>
    </source>
</evidence>
<dbReference type="Pfam" id="PF13508">
    <property type="entry name" value="Acetyltransf_7"/>
    <property type="match status" value="1"/>
</dbReference>
<keyword evidence="3" id="KW-1185">Reference proteome</keyword>
<name>A9D8S6_HOEPD</name>
<comment type="caution">
    <text evidence="2">The sequence shown here is derived from an EMBL/GenBank/DDBJ whole genome shotgun (WGS) entry which is preliminary data.</text>
</comment>
<dbReference type="AlphaFoldDB" id="A9D8S6"/>
<organism evidence="2 3">
    <name type="scientific">Hoeflea phototrophica (strain DSM 17068 / NCIMB 14078 / DFL-43)</name>
    <dbReference type="NCBI Taxonomy" id="411684"/>
    <lineage>
        <taxon>Bacteria</taxon>
        <taxon>Pseudomonadati</taxon>
        <taxon>Pseudomonadota</taxon>
        <taxon>Alphaproteobacteria</taxon>
        <taxon>Hyphomicrobiales</taxon>
        <taxon>Rhizobiaceae</taxon>
        <taxon>Hoeflea</taxon>
    </lineage>
</organism>
<dbReference type="OrthoDB" id="9788924at2"/>
<dbReference type="Proteomes" id="UP000004291">
    <property type="component" value="Chromosome"/>
</dbReference>
<dbReference type="CDD" id="cd04301">
    <property type="entry name" value="NAT_SF"/>
    <property type="match status" value="1"/>
</dbReference>
<keyword evidence="2" id="KW-0808">Transferase</keyword>
<evidence type="ECO:0000313" key="2">
    <source>
        <dbReference type="EMBL" id="EDQ32783.1"/>
    </source>
</evidence>